<reference evidence="2" key="1">
    <citation type="submission" date="2020-07" db="EMBL/GenBank/DDBJ databases">
        <authorList>
            <person name="Tarantini F.S."/>
            <person name="Hong K.W."/>
            <person name="Chan K.G."/>
        </authorList>
    </citation>
    <scope>NUCLEOTIDE SEQUENCE</scope>
    <source>
        <strain evidence="2">32-07</strain>
    </source>
</reference>
<protein>
    <submittedName>
        <fullName evidence="2">Uncharacterized protein</fullName>
    </submittedName>
</protein>
<organism evidence="2 3">
    <name type="scientific">Actinomadura graeca</name>
    <dbReference type="NCBI Taxonomy" id="2750812"/>
    <lineage>
        <taxon>Bacteria</taxon>
        <taxon>Bacillati</taxon>
        <taxon>Actinomycetota</taxon>
        <taxon>Actinomycetes</taxon>
        <taxon>Streptosporangiales</taxon>
        <taxon>Thermomonosporaceae</taxon>
        <taxon>Actinomadura</taxon>
    </lineage>
</organism>
<proteinExistence type="predicted"/>
<evidence type="ECO:0000256" key="1">
    <source>
        <dbReference type="SAM" id="Phobius"/>
    </source>
</evidence>
<dbReference type="EMBL" id="CP059572">
    <property type="protein sequence ID" value="QXJ22279.1"/>
    <property type="molecule type" value="Genomic_DNA"/>
</dbReference>
<sequence length="87" mass="8994">MRWARARRAARVGGPLGVVISVPPVVTAAGAPMLVGLAALAVVVLAALGALCWVLADSRRSECLAMVIRAARGAPPLERPRRGEPFG</sequence>
<evidence type="ECO:0000313" key="3">
    <source>
        <dbReference type="Proteomes" id="UP001049518"/>
    </source>
</evidence>
<keyword evidence="3" id="KW-1185">Reference proteome</keyword>
<gene>
    <name evidence="2" type="ORF">AGRA3207_003259</name>
</gene>
<dbReference type="RefSeq" id="WP_231335500.1">
    <property type="nucleotide sequence ID" value="NZ_CP059572.1"/>
</dbReference>
<evidence type="ECO:0000313" key="2">
    <source>
        <dbReference type="EMBL" id="QXJ22279.1"/>
    </source>
</evidence>
<accession>A0ABX8QVQ4</accession>
<dbReference type="Proteomes" id="UP001049518">
    <property type="component" value="Chromosome"/>
</dbReference>
<keyword evidence="1" id="KW-0472">Membrane</keyword>
<keyword evidence="1" id="KW-1133">Transmembrane helix</keyword>
<keyword evidence="1" id="KW-0812">Transmembrane</keyword>
<name>A0ABX8QVQ4_9ACTN</name>
<feature type="transmembrane region" description="Helical" evidence="1">
    <location>
        <begin position="38"/>
        <end position="56"/>
    </location>
</feature>